<gene>
    <name evidence="1" type="ORF">COW36_10110</name>
</gene>
<comment type="caution">
    <text evidence="1">The sequence shown here is derived from an EMBL/GenBank/DDBJ whole genome shotgun (WGS) entry which is preliminary data.</text>
</comment>
<evidence type="ECO:0000313" key="2">
    <source>
        <dbReference type="Proteomes" id="UP000231019"/>
    </source>
</evidence>
<reference evidence="1 2" key="1">
    <citation type="submission" date="2017-09" db="EMBL/GenBank/DDBJ databases">
        <title>Depth-based differentiation of microbial function through sediment-hosted aquifers and enrichment of novel symbionts in the deep terrestrial subsurface.</title>
        <authorList>
            <person name="Probst A.J."/>
            <person name="Ladd B."/>
            <person name="Jarett J.K."/>
            <person name="Geller-Mcgrath D.E."/>
            <person name="Sieber C.M."/>
            <person name="Emerson J.B."/>
            <person name="Anantharaman K."/>
            <person name="Thomas B.C."/>
            <person name="Malmstrom R."/>
            <person name="Stieglmeier M."/>
            <person name="Klingl A."/>
            <person name="Woyke T."/>
            <person name="Ryan C.M."/>
            <person name="Banfield J.F."/>
        </authorList>
    </citation>
    <scope>NUCLEOTIDE SEQUENCE [LARGE SCALE GENOMIC DNA]</scope>
    <source>
        <strain evidence="1">CG17_big_fil_post_rev_8_21_14_2_50_48_46</strain>
    </source>
</reference>
<dbReference type="Gene3D" id="3.90.1720.10">
    <property type="entry name" value="endopeptidase domain like (from Nostoc punctiforme)"/>
    <property type="match status" value="1"/>
</dbReference>
<dbReference type="EMBL" id="PFFQ01000030">
    <property type="protein sequence ID" value="PIW17096.1"/>
    <property type="molecule type" value="Genomic_DNA"/>
</dbReference>
<organism evidence="1 2">
    <name type="scientific">bacterium (Candidatus Blackallbacteria) CG17_big_fil_post_rev_8_21_14_2_50_48_46</name>
    <dbReference type="NCBI Taxonomy" id="2014261"/>
    <lineage>
        <taxon>Bacteria</taxon>
        <taxon>Candidatus Blackallbacteria</taxon>
    </lineage>
</organism>
<name>A0A2M7G559_9BACT</name>
<protein>
    <submittedName>
        <fullName evidence="1">Uncharacterized protein</fullName>
    </submittedName>
</protein>
<dbReference type="Proteomes" id="UP000231019">
    <property type="component" value="Unassembled WGS sequence"/>
</dbReference>
<proteinExistence type="predicted"/>
<evidence type="ECO:0000313" key="1">
    <source>
        <dbReference type="EMBL" id="PIW17096.1"/>
    </source>
</evidence>
<dbReference type="AlphaFoldDB" id="A0A2M7G559"/>
<accession>A0A2M7G559</accession>
<sequence>MTGFSGIITFEANTAGDGRMKTNQTLKIGCVGVFALALLSACGEFATPVQSRLTLQSSVQNGALQIQGLDSFQGKLLASSAESGVSGGTGYCYQYVAQAIHSQYTPFLSGMHAYLAAEQLASNPLFKEVQVAPALLPALPAGAVVVWGQGSSESGHISIADGRGQEISDHIAPQMTAHYGGAQARVFVPVLP</sequence>